<protein>
    <recommendedName>
        <fullName evidence="7">Transcription factor Adf-1</fullName>
    </recommendedName>
</protein>
<dbReference type="AlphaFoldDB" id="A0ABD1E347"/>
<organism evidence="5 6">
    <name type="scientific">Hypothenemus hampei</name>
    <name type="common">Coffee berry borer</name>
    <dbReference type="NCBI Taxonomy" id="57062"/>
    <lineage>
        <taxon>Eukaryota</taxon>
        <taxon>Metazoa</taxon>
        <taxon>Ecdysozoa</taxon>
        <taxon>Arthropoda</taxon>
        <taxon>Hexapoda</taxon>
        <taxon>Insecta</taxon>
        <taxon>Pterygota</taxon>
        <taxon>Neoptera</taxon>
        <taxon>Endopterygota</taxon>
        <taxon>Coleoptera</taxon>
        <taxon>Polyphaga</taxon>
        <taxon>Cucujiformia</taxon>
        <taxon>Curculionidae</taxon>
        <taxon>Scolytinae</taxon>
        <taxon>Hypothenemus</taxon>
    </lineage>
</organism>
<keyword evidence="1" id="KW-0539">Nucleus</keyword>
<evidence type="ECO:0000313" key="5">
    <source>
        <dbReference type="EMBL" id="KAL1488134.1"/>
    </source>
</evidence>
<comment type="caution">
    <text evidence="5">The sequence shown here is derived from an EMBL/GenBank/DDBJ whole genome shotgun (WGS) entry which is preliminary data.</text>
</comment>
<sequence length="246" mass="27678">MSDDPTYNTKFVEIIEQYPCIYDYTRADHSKREVLEKAWTAIANEMKESTGFCKEKWKNLRTAFRRSLKKPPSGSASNLGPINDESQICEDEASTISVNSDDDLLQRYDSSLDKSRKRHCNDSSAPSTTASSSSTSFTNETCVSQRPTKLNKVDQCLIDYITTKKTSMPQSSNPDYDFLKSLLPDLAKMNDYQKRLFKKRTLDIIDSILCDGIPQLTQSTVPVPIPSPDLFNYSFASSSHSSACSK</sequence>
<dbReference type="InterPro" id="IPR039353">
    <property type="entry name" value="TF_Adf1"/>
</dbReference>
<name>A0ABD1E347_HYPHA</name>
<evidence type="ECO:0000259" key="4">
    <source>
        <dbReference type="PROSITE" id="PS51031"/>
    </source>
</evidence>
<keyword evidence="6" id="KW-1185">Reference proteome</keyword>
<accession>A0ABD1E347</accession>
<feature type="region of interest" description="Disordered" evidence="2">
    <location>
        <begin position="115"/>
        <end position="138"/>
    </location>
</feature>
<feature type="domain" description="BESS" evidence="4">
    <location>
        <begin position="172"/>
        <end position="211"/>
    </location>
</feature>
<dbReference type="Pfam" id="PF02944">
    <property type="entry name" value="BESS"/>
    <property type="match status" value="1"/>
</dbReference>
<evidence type="ECO:0000313" key="6">
    <source>
        <dbReference type="Proteomes" id="UP001566132"/>
    </source>
</evidence>
<dbReference type="GO" id="GO:0005634">
    <property type="term" value="C:nucleus"/>
    <property type="evidence" value="ECO:0007669"/>
    <property type="project" value="UniProtKB-SubCell"/>
</dbReference>
<dbReference type="PANTHER" id="PTHR12243">
    <property type="entry name" value="MADF DOMAIN TRANSCRIPTION FACTOR"/>
    <property type="match status" value="1"/>
</dbReference>
<dbReference type="Proteomes" id="UP001566132">
    <property type="component" value="Unassembled WGS sequence"/>
</dbReference>
<evidence type="ECO:0000259" key="3">
    <source>
        <dbReference type="PROSITE" id="PS51029"/>
    </source>
</evidence>
<dbReference type="PROSITE" id="PS51031">
    <property type="entry name" value="BESS"/>
    <property type="match status" value="1"/>
</dbReference>
<dbReference type="PANTHER" id="PTHR12243:SF60">
    <property type="entry name" value="SI:CH211-15D5.12-RELATED"/>
    <property type="match status" value="1"/>
</dbReference>
<dbReference type="InterPro" id="IPR006578">
    <property type="entry name" value="MADF-dom"/>
</dbReference>
<evidence type="ECO:0008006" key="7">
    <source>
        <dbReference type="Google" id="ProtNLM"/>
    </source>
</evidence>
<feature type="domain" description="MADF" evidence="3">
    <location>
        <begin position="10"/>
        <end position="94"/>
    </location>
</feature>
<gene>
    <name evidence="5" type="ORF">ABEB36_015092</name>
</gene>
<dbReference type="Pfam" id="PF10545">
    <property type="entry name" value="MADF_DNA_bdg"/>
    <property type="match status" value="1"/>
</dbReference>
<dbReference type="EMBL" id="JBDJPC010000015">
    <property type="protein sequence ID" value="KAL1488134.1"/>
    <property type="molecule type" value="Genomic_DNA"/>
</dbReference>
<evidence type="ECO:0000256" key="2">
    <source>
        <dbReference type="SAM" id="MobiDB-lite"/>
    </source>
</evidence>
<evidence type="ECO:0000256" key="1">
    <source>
        <dbReference type="PROSITE-ProRule" id="PRU00371"/>
    </source>
</evidence>
<reference evidence="5 6" key="1">
    <citation type="submission" date="2024-05" db="EMBL/GenBank/DDBJ databases">
        <title>Genetic variation in Jamaican populations of the coffee berry borer (Hypothenemus hampei).</title>
        <authorList>
            <person name="Errbii M."/>
            <person name="Myrie A."/>
        </authorList>
    </citation>
    <scope>NUCLEOTIDE SEQUENCE [LARGE SCALE GENOMIC DNA]</scope>
    <source>
        <strain evidence="5">JA-Hopewell-2020-01-JO</strain>
        <tissue evidence="5">Whole body</tissue>
    </source>
</reference>
<comment type="subcellular location">
    <subcellularLocation>
        <location evidence="1">Nucleus</location>
    </subcellularLocation>
</comment>
<dbReference type="PROSITE" id="PS51029">
    <property type="entry name" value="MADF"/>
    <property type="match status" value="1"/>
</dbReference>
<dbReference type="InterPro" id="IPR004210">
    <property type="entry name" value="BESS_motif"/>
</dbReference>
<proteinExistence type="predicted"/>
<dbReference type="SMART" id="SM00595">
    <property type="entry name" value="MADF"/>
    <property type="match status" value="1"/>
</dbReference>
<feature type="compositionally biased region" description="Low complexity" evidence="2">
    <location>
        <begin position="123"/>
        <end position="136"/>
    </location>
</feature>